<keyword evidence="5 15" id="KW-1133">Transmembrane helix</keyword>
<dbReference type="InterPro" id="IPR019594">
    <property type="entry name" value="Glu/Gly-bd"/>
</dbReference>
<dbReference type="Gene3D" id="1.10.287.70">
    <property type="match status" value="1"/>
</dbReference>
<feature type="domain" description="Ionotropic glutamate receptor L-glutamate and glycine-binding" evidence="17">
    <location>
        <begin position="368"/>
        <end position="429"/>
    </location>
</feature>
<keyword evidence="7" id="KW-0406">Ion transport</keyword>
<comment type="subcellular location">
    <subcellularLocation>
        <location evidence="1">Cell membrane</location>
        <topology evidence="1">Multi-pass membrane protein</topology>
    </subcellularLocation>
    <subcellularLocation>
        <location evidence="14">Postsynaptic cell membrane</location>
    </subcellularLocation>
</comment>
<dbReference type="SMART" id="SM00079">
    <property type="entry name" value="PBPe"/>
    <property type="match status" value="1"/>
</dbReference>
<protein>
    <recommendedName>
        <fullName evidence="20">Glutamate receptor ionotropic, kainate 2</fullName>
    </recommendedName>
</protein>
<evidence type="ECO:0000256" key="14">
    <source>
        <dbReference type="ARBA" id="ARBA00034100"/>
    </source>
</evidence>
<evidence type="ECO:0008006" key="20">
    <source>
        <dbReference type="Google" id="ProtNLM"/>
    </source>
</evidence>
<feature type="transmembrane region" description="Helical" evidence="15">
    <location>
        <begin position="738"/>
        <end position="759"/>
    </location>
</feature>
<dbReference type="PRINTS" id="PR00177">
    <property type="entry name" value="NMDARECEPTOR"/>
</dbReference>
<dbReference type="Proteomes" id="UP001159405">
    <property type="component" value="Unassembled WGS sequence"/>
</dbReference>
<dbReference type="Gene3D" id="3.40.50.2300">
    <property type="match status" value="4"/>
</dbReference>
<keyword evidence="6" id="KW-0770">Synapse</keyword>
<dbReference type="InterPro" id="IPR001828">
    <property type="entry name" value="ANF_lig-bd_rcpt"/>
</dbReference>
<dbReference type="SUPFAM" id="SSF53850">
    <property type="entry name" value="Periplasmic binding protein-like II"/>
    <property type="match status" value="1"/>
</dbReference>
<keyword evidence="9" id="KW-0675">Receptor</keyword>
<keyword evidence="11" id="KW-0628">Postsynaptic cell membrane</keyword>
<feature type="non-terminal residue" evidence="18">
    <location>
        <position position="764"/>
    </location>
</feature>
<accession>A0ABN8NVF5</accession>
<keyword evidence="8 15" id="KW-0472">Membrane</keyword>
<dbReference type="SUPFAM" id="SSF53822">
    <property type="entry name" value="Periplasmic binding protein-like I"/>
    <property type="match status" value="1"/>
</dbReference>
<keyword evidence="19" id="KW-1185">Reference proteome</keyword>
<dbReference type="PANTHER" id="PTHR18966">
    <property type="entry name" value="IONOTROPIC GLUTAMATE RECEPTOR"/>
    <property type="match status" value="1"/>
</dbReference>
<dbReference type="EMBL" id="CALNXK010000038">
    <property type="protein sequence ID" value="CAH3123547.1"/>
    <property type="molecule type" value="Genomic_DNA"/>
</dbReference>
<keyword evidence="3" id="KW-1003">Cell membrane</keyword>
<evidence type="ECO:0000256" key="6">
    <source>
        <dbReference type="ARBA" id="ARBA00023018"/>
    </source>
</evidence>
<comment type="caution">
    <text evidence="18">The sequence shown here is derived from an EMBL/GenBank/DDBJ whole genome shotgun (WGS) entry which is preliminary data.</text>
</comment>
<evidence type="ECO:0000256" key="10">
    <source>
        <dbReference type="ARBA" id="ARBA00023180"/>
    </source>
</evidence>
<dbReference type="SMART" id="SM00918">
    <property type="entry name" value="Lig_chan-Glu_bd"/>
    <property type="match status" value="1"/>
</dbReference>
<feature type="non-terminal residue" evidence="18">
    <location>
        <position position="1"/>
    </location>
</feature>
<keyword evidence="4 15" id="KW-0812">Transmembrane</keyword>
<evidence type="ECO:0000313" key="18">
    <source>
        <dbReference type="EMBL" id="CAH3123547.1"/>
    </source>
</evidence>
<dbReference type="InterPro" id="IPR001320">
    <property type="entry name" value="Iontro_rcpt_C"/>
</dbReference>
<evidence type="ECO:0000256" key="2">
    <source>
        <dbReference type="ARBA" id="ARBA00022448"/>
    </source>
</evidence>
<feature type="domain" description="Ionotropic glutamate receptor C-terminal" evidence="16">
    <location>
        <begin position="358"/>
        <end position="713"/>
    </location>
</feature>
<dbReference type="Pfam" id="PF01094">
    <property type="entry name" value="ANF_receptor"/>
    <property type="match status" value="1"/>
</dbReference>
<evidence type="ECO:0000256" key="9">
    <source>
        <dbReference type="ARBA" id="ARBA00023170"/>
    </source>
</evidence>
<feature type="transmembrane region" description="Helical" evidence="15">
    <location>
        <begin position="486"/>
        <end position="507"/>
    </location>
</feature>
<evidence type="ECO:0000256" key="1">
    <source>
        <dbReference type="ARBA" id="ARBA00004651"/>
    </source>
</evidence>
<dbReference type="Pfam" id="PF00060">
    <property type="entry name" value="Lig_chan"/>
    <property type="match status" value="1"/>
</dbReference>
<evidence type="ECO:0000256" key="3">
    <source>
        <dbReference type="ARBA" id="ARBA00022475"/>
    </source>
</evidence>
<evidence type="ECO:0000256" key="11">
    <source>
        <dbReference type="ARBA" id="ARBA00023257"/>
    </source>
</evidence>
<evidence type="ECO:0000256" key="4">
    <source>
        <dbReference type="ARBA" id="ARBA00022692"/>
    </source>
</evidence>
<reference evidence="18 19" key="1">
    <citation type="submission" date="2022-05" db="EMBL/GenBank/DDBJ databases">
        <authorList>
            <consortium name="Genoscope - CEA"/>
            <person name="William W."/>
        </authorList>
    </citation>
    <scope>NUCLEOTIDE SEQUENCE [LARGE SCALE GENOMIC DNA]</scope>
</reference>
<feature type="transmembrane region" description="Helical" evidence="15">
    <location>
        <begin position="552"/>
        <end position="574"/>
    </location>
</feature>
<evidence type="ECO:0000256" key="15">
    <source>
        <dbReference type="SAM" id="Phobius"/>
    </source>
</evidence>
<keyword evidence="13" id="KW-0407">Ion channel</keyword>
<keyword evidence="10" id="KW-0325">Glycoprotein</keyword>
<evidence type="ECO:0000259" key="17">
    <source>
        <dbReference type="SMART" id="SM00918"/>
    </source>
</evidence>
<organism evidence="18 19">
    <name type="scientific">Porites lobata</name>
    <dbReference type="NCBI Taxonomy" id="104759"/>
    <lineage>
        <taxon>Eukaryota</taxon>
        <taxon>Metazoa</taxon>
        <taxon>Cnidaria</taxon>
        <taxon>Anthozoa</taxon>
        <taxon>Hexacorallia</taxon>
        <taxon>Scleractinia</taxon>
        <taxon>Fungiina</taxon>
        <taxon>Poritidae</taxon>
        <taxon>Porites</taxon>
    </lineage>
</organism>
<evidence type="ECO:0000313" key="19">
    <source>
        <dbReference type="Proteomes" id="UP001159405"/>
    </source>
</evidence>
<dbReference type="InterPro" id="IPR028082">
    <property type="entry name" value="Peripla_BP_I"/>
</dbReference>
<dbReference type="InterPro" id="IPR001508">
    <property type="entry name" value="Iono_Glu_rcpt_met"/>
</dbReference>
<sequence length="764" mass="85928">GVVNGCSSSYKAINSAVEKTSNLRNVTIVVRRFTISKDKNLVDQAAILLQQNVIALIEGSETKNSACALSTVTGIPLVCLHGDKKCKKTVQMMVGHKAYARASLDIISRFNWEKVTLVFEENRLHEAAYFYSISQSSSLSVRYIQISDEQDAYDGTKAMSSITEQIKGIDPQVLLLYTNKDKMENTLQQMESLFEKHDHIWILQGEVPLNLSCLPSSVVVSMRLPCKFDNVRPSNSENNYTFINKETGYAYDSALVLSQAVSHEPCSSMNGINIGQNERNKMASCLKKVHVEGVTGNVQFDKDGKRNGFEMEVLNLRNNSFEKIGTWSQLTRPGVVLFDKILQNKQSLSTPRGIEGRKFKVVVAEAAPYVMRKVSDDGTESYEGYCMDLLDELARILKFSYEVYTSPDGLYGAETENGSWNGMIGELISKNADMIISDLTVTESREEVVDFSIPFMFYTEEMLVKKQHSEGSIGLLQFMHPFHRDVWTATLFSLIVISIALFLINYFSPCEYLGTNDKLSLYDSVWFTVACMLRQASQNTPRNLSGRILTGSYWFCVLILVSSYTANLAAFFTVKSAETPIKSLEDVAKSAYKVGVIQSSSVSETLRKSEYEMHKAIWQRIEEYNTEVHSVSEGVELTRNVEQFVLIQDGPVLRYAAHQPPCDLTIVSGLNKAKGLALALQENDLHTRLFTLAILRFHESSFLKQLENKWWKKSQGCPEEEDSTLIQNRIKLSSMTGVYALLAVGAVFAFVVLIAEIQWKRKHK</sequence>
<keyword evidence="12" id="KW-1071">Ligand-gated ion channel</keyword>
<gene>
    <name evidence="18" type="ORF">PLOB_00030064</name>
</gene>
<evidence type="ECO:0000259" key="16">
    <source>
        <dbReference type="SMART" id="SM00079"/>
    </source>
</evidence>
<dbReference type="Pfam" id="PF10613">
    <property type="entry name" value="Lig_chan-Glu_bd"/>
    <property type="match status" value="1"/>
</dbReference>
<evidence type="ECO:0000256" key="13">
    <source>
        <dbReference type="ARBA" id="ARBA00023303"/>
    </source>
</evidence>
<proteinExistence type="predicted"/>
<evidence type="ECO:0000256" key="7">
    <source>
        <dbReference type="ARBA" id="ARBA00023065"/>
    </source>
</evidence>
<keyword evidence="2" id="KW-0813">Transport</keyword>
<name>A0ABN8NVF5_9CNID</name>
<evidence type="ECO:0000256" key="5">
    <source>
        <dbReference type="ARBA" id="ARBA00022989"/>
    </source>
</evidence>
<evidence type="ECO:0000256" key="12">
    <source>
        <dbReference type="ARBA" id="ARBA00023286"/>
    </source>
</evidence>
<evidence type="ECO:0000256" key="8">
    <source>
        <dbReference type="ARBA" id="ARBA00023136"/>
    </source>
</evidence>
<dbReference type="Gene3D" id="3.40.190.10">
    <property type="entry name" value="Periplasmic binding protein-like II"/>
    <property type="match status" value="1"/>
</dbReference>
<dbReference type="InterPro" id="IPR015683">
    <property type="entry name" value="Ionotropic_Glu_rcpt"/>
</dbReference>